<organism evidence="1">
    <name type="scientific">Arundo donax</name>
    <name type="common">Giant reed</name>
    <name type="synonym">Donax arundinaceus</name>
    <dbReference type="NCBI Taxonomy" id="35708"/>
    <lineage>
        <taxon>Eukaryota</taxon>
        <taxon>Viridiplantae</taxon>
        <taxon>Streptophyta</taxon>
        <taxon>Embryophyta</taxon>
        <taxon>Tracheophyta</taxon>
        <taxon>Spermatophyta</taxon>
        <taxon>Magnoliopsida</taxon>
        <taxon>Liliopsida</taxon>
        <taxon>Poales</taxon>
        <taxon>Poaceae</taxon>
        <taxon>PACMAD clade</taxon>
        <taxon>Arundinoideae</taxon>
        <taxon>Arundineae</taxon>
        <taxon>Arundo</taxon>
    </lineage>
</organism>
<reference evidence="1" key="2">
    <citation type="journal article" date="2015" name="Data Brief">
        <title>Shoot transcriptome of the giant reed, Arundo donax.</title>
        <authorList>
            <person name="Barrero R.A."/>
            <person name="Guerrero F.D."/>
            <person name="Moolhuijzen P."/>
            <person name="Goolsby J.A."/>
            <person name="Tidwell J."/>
            <person name="Bellgard S.E."/>
            <person name="Bellgard M.I."/>
        </authorList>
    </citation>
    <scope>NUCLEOTIDE SEQUENCE</scope>
    <source>
        <tissue evidence="1">Shoot tissue taken approximately 20 cm above the soil surface</tissue>
    </source>
</reference>
<name>A0A0A9DUK7_ARUDO</name>
<dbReference type="AlphaFoldDB" id="A0A0A9DUK7"/>
<accession>A0A0A9DUK7</accession>
<dbReference type="EMBL" id="GBRH01208545">
    <property type="protein sequence ID" value="JAD89350.1"/>
    <property type="molecule type" value="Transcribed_RNA"/>
</dbReference>
<proteinExistence type="predicted"/>
<protein>
    <submittedName>
        <fullName evidence="1">Rad51b</fullName>
    </submittedName>
</protein>
<evidence type="ECO:0000313" key="1">
    <source>
        <dbReference type="EMBL" id="JAD89350.1"/>
    </source>
</evidence>
<reference evidence="1" key="1">
    <citation type="submission" date="2014-09" db="EMBL/GenBank/DDBJ databases">
        <authorList>
            <person name="Magalhaes I.L.F."/>
            <person name="Oliveira U."/>
            <person name="Santos F.R."/>
            <person name="Vidigal T.H.D.A."/>
            <person name="Brescovit A.D."/>
            <person name="Santos A.J."/>
        </authorList>
    </citation>
    <scope>NUCLEOTIDE SEQUENCE</scope>
    <source>
        <tissue evidence="1">Shoot tissue taken approximately 20 cm above the soil surface</tissue>
    </source>
</reference>
<sequence>MVLQCLLGHKSNRLEGTSWLMLPRLGFFFAREEGRSGFVK</sequence>